<keyword evidence="3" id="KW-1185">Reference proteome</keyword>
<keyword evidence="1" id="KW-1133">Transmembrane helix</keyword>
<protein>
    <submittedName>
        <fullName evidence="2">YcxB family protein</fullName>
    </submittedName>
</protein>
<dbReference type="AlphaFoldDB" id="A0A7X1AW06"/>
<sequence>MSEVDQIEQEPSYEVRYSLTPQLQRQAAHEMFFNVILGKKWMGVVGFAAASLVCLMFSDVIPWVFPAVFLGLTLYLLFVWIRGYFLLRKKSLEALKSVESTETLLVLEGHGLTVWVGSGARTAGWSDMSGLVETKNFFMPLENKLPVVCIPKRAMGEEAKDFLLTQCDEEE</sequence>
<gene>
    <name evidence="2" type="ORF">H5P30_04175</name>
</gene>
<accession>A0A7X1AW06</accession>
<dbReference type="RefSeq" id="WP_185691705.1">
    <property type="nucleotide sequence ID" value="NZ_JACHVA010000040.1"/>
</dbReference>
<organism evidence="2 3">
    <name type="scientific">Puniceicoccus vermicola</name>
    <dbReference type="NCBI Taxonomy" id="388746"/>
    <lineage>
        <taxon>Bacteria</taxon>
        <taxon>Pseudomonadati</taxon>
        <taxon>Verrucomicrobiota</taxon>
        <taxon>Opitutia</taxon>
        <taxon>Puniceicoccales</taxon>
        <taxon>Puniceicoccaceae</taxon>
        <taxon>Puniceicoccus</taxon>
    </lineage>
</organism>
<keyword evidence="1" id="KW-0812">Transmembrane</keyword>
<name>A0A7X1AW06_9BACT</name>
<keyword evidence="1" id="KW-0472">Membrane</keyword>
<evidence type="ECO:0000313" key="2">
    <source>
        <dbReference type="EMBL" id="MBC2600972.1"/>
    </source>
</evidence>
<comment type="caution">
    <text evidence="2">The sequence shown here is derived from an EMBL/GenBank/DDBJ whole genome shotgun (WGS) entry which is preliminary data.</text>
</comment>
<evidence type="ECO:0000256" key="1">
    <source>
        <dbReference type="SAM" id="Phobius"/>
    </source>
</evidence>
<reference evidence="2 3" key="1">
    <citation type="submission" date="2020-07" db="EMBL/GenBank/DDBJ databases">
        <authorList>
            <person name="Feng X."/>
        </authorList>
    </citation>
    <scope>NUCLEOTIDE SEQUENCE [LARGE SCALE GENOMIC DNA]</scope>
    <source>
        <strain evidence="2 3">JCM14086</strain>
    </source>
</reference>
<feature type="transmembrane region" description="Helical" evidence="1">
    <location>
        <begin position="64"/>
        <end position="87"/>
    </location>
</feature>
<dbReference type="Proteomes" id="UP000525652">
    <property type="component" value="Unassembled WGS sequence"/>
</dbReference>
<dbReference type="EMBL" id="JACHVA010000040">
    <property type="protein sequence ID" value="MBC2600972.1"/>
    <property type="molecule type" value="Genomic_DNA"/>
</dbReference>
<evidence type="ECO:0000313" key="3">
    <source>
        <dbReference type="Proteomes" id="UP000525652"/>
    </source>
</evidence>
<proteinExistence type="predicted"/>
<feature type="transmembrane region" description="Helical" evidence="1">
    <location>
        <begin position="41"/>
        <end position="58"/>
    </location>
</feature>